<evidence type="ECO:0000313" key="1">
    <source>
        <dbReference type="EMBL" id="RUS95872.1"/>
    </source>
</evidence>
<reference evidence="1" key="2">
    <citation type="journal article" date="2019" name="Genome Biol. Evol.">
        <title>Day and night: Metabolic profiles and evolutionary relationships of six axenic non-marine cyanobacteria.</title>
        <authorList>
            <person name="Will S.E."/>
            <person name="Henke P."/>
            <person name="Boedeker C."/>
            <person name="Huang S."/>
            <person name="Brinkmann H."/>
            <person name="Rohde M."/>
            <person name="Jarek M."/>
            <person name="Friedl T."/>
            <person name="Seufert S."/>
            <person name="Schumacher M."/>
            <person name="Overmann J."/>
            <person name="Neumann-Schaal M."/>
            <person name="Petersen J."/>
        </authorList>
    </citation>
    <scope>NUCLEOTIDE SEQUENCE [LARGE SCALE GENOMIC DNA]</scope>
    <source>
        <strain evidence="1">PCC 7102</strain>
    </source>
</reference>
<sequence length="296" mass="33920">MNDNSQKPREYDVVLGGQSPPAIDAAVLGGIQGLRQQYISGNDKQIIQALSNALKYGEAGIDLLIEASDNSKLNVRATAYQILSQVNLQEGNNKGMPQWLKQAFSKLLQNKTQRIINKGIPLKAGDIIYTVYISAIDFDDDYYTILDSMQAIQEHHFAYDESPSFIKTFFLKEDAESFANEIHMRILEGKNLTDANWKNFLKSKAAFLLSHSDLSGFYRNFELQITDWCKMHTINFFSKINEDEFEFQEKIIQYLRESGQYQLLDELRELLGIGKFAFVHEETILEDSYLKITDNI</sequence>
<comment type="caution">
    <text evidence="1">The sequence shown here is derived from an EMBL/GenBank/DDBJ whole genome shotgun (WGS) entry which is preliminary data.</text>
</comment>
<dbReference type="OrthoDB" id="509043at2"/>
<protein>
    <submittedName>
        <fullName evidence="1">Uncharacterized protein</fullName>
    </submittedName>
</protein>
<organism evidence="1 2">
    <name type="scientific">Dulcicalothrix desertica PCC 7102</name>
    <dbReference type="NCBI Taxonomy" id="232991"/>
    <lineage>
        <taxon>Bacteria</taxon>
        <taxon>Bacillati</taxon>
        <taxon>Cyanobacteriota</taxon>
        <taxon>Cyanophyceae</taxon>
        <taxon>Nostocales</taxon>
        <taxon>Calotrichaceae</taxon>
        <taxon>Dulcicalothrix</taxon>
    </lineage>
</organism>
<dbReference type="Proteomes" id="UP000271624">
    <property type="component" value="Unassembled WGS sequence"/>
</dbReference>
<dbReference type="EMBL" id="RSCL01000039">
    <property type="protein sequence ID" value="RUS95872.1"/>
    <property type="molecule type" value="Genomic_DNA"/>
</dbReference>
<dbReference type="RefSeq" id="WP_127086862.1">
    <property type="nucleotide sequence ID" value="NZ_RSCL01000039.1"/>
</dbReference>
<name>A0A3S1IDQ3_9CYAN</name>
<dbReference type="AlphaFoldDB" id="A0A3S1IDQ3"/>
<accession>A0A3S1IDQ3</accession>
<keyword evidence="2" id="KW-1185">Reference proteome</keyword>
<evidence type="ECO:0000313" key="2">
    <source>
        <dbReference type="Proteomes" id="UP000271624"/>
    </source>
</evidence>
<gene>
    <name evidence="1" type="ORF">DSM106972_088850</name>
</gene>
<proteinExistence type="predicted"/>
<reference evidence="1" key="1">
    <citation type="submission" date="2018-12" db="EMBL/GenBank/DDBJ databases">
        <authorList>
            <person name="Will S."/>
            <person name="Neumann-Schaal M."/>
            <person name="Henke P."/>
        </authorList>
    </citation>
    <scope>NUCLEOTIDE SEQUENCE</scope>
    <source>
        <strain evidence="1">PCC 7102</strain>
    </source>
</reference>